<dbReference type="FunCoup" id="A0A1Z5JAL4">
    <property type="interactions" value="762"/>
</dbReference>
<dbReference type="InterPro" id="IPR004457">
    <property type="entry name" value="Znf_ZPR1"/>
</dbReference>
<dbReference type="Pfam" id="PF22794">
    <property type="entry name" value="jr-ZPR1"/>
    <property type="match status" value="2"/>
</dbReference>
<keyword evidence="4" id="KW-0862">Zinc</keyword>
<reference evidence="6 7" key="1">
    <citation type="journal article" date="2015" name="Plant Cell">
        <title>Oil accumulation by the oleaginous diatom Fistulifera solaris as revealed by the genome and transcriptome.</title>
        <authorList>
            <person name="Tanaka T."/>
            <person name="Maeda Y."/>
            <person name="Veluchamy A."/>
            <person name="Tanaka M."/>
            <person name="Abida H."/>
            <person name="Marechal E."/>
            <person name="Bowler C."/>
            <person name="Muto M."/>
            <person name="Sunaga Y."/>
            <person name="Tanaka M."/>
            <person name="Yoshino T."/>
            <person name="Taniguchi T."/>
            <person name="Fukuda Y."/>
            <person name="Nemoto M."/>
            <person name="Matsumoto M."/>
            <person name="Wong P.S."/>
            <person name="Aburatani S."/>
            <person name="Fujibuchi W."/>
        </authorList>
    </citation>
    <scope>NUCLEOTIDE SEQUENCE [LARGE SCALE GENOMIC DNA]</scope>
    <source>
        <strain evidence="6 7">JPCC DA0580</strain>
    </source>
</reference>
<evidence type="ECO:0000256" key="2">
    <source>
        <dbReference type="ARBA" id="ARBA00022723"/>
    </source>
</evidence>
<sequence>MNNNHKDKQECVTLPQSTMSHKECEPSIVKDCYCPACRSGKATTTILLTKVPYFRELIIMNLCCEVCGYRNAQVSFGGSIQDKGQRITLIVRSFEDLNRQIVKSDSATLFFPTLDFEIPPSTQPGKISTLEGILQTTVHHLTQQQAERLLSGDVDNFHRCRAVIDTIQRWISRSETVSENETPGTDNTSEFPFDVILDDPAGNSDIENFQAPHRDPQLTHTPYRRTLQQDAVLGLQPPFDTKNNADHTNSKALRYTMYACGDERSELTEKCVPKDEIMRFPTICPSCRCPAESNMCSTDIPHFQSVILMCMLCSTCGYRSNDIQGNGGAISERGTRIILNVTDMVDLSRDVLTSTTATINIPEFELEVGGSSLGGVYSTVEGILTKIVEHLETTNPFATGDSAIKRTGDSARQEDELSNRFNDFLNMMKEVIRGQHFSFQLILTDPLSNSFVGPRPGNTVLLANERVGSQIRDDNLFLEEYERSHAENEVLGLNDIMTGNNQLMP</sequence>
<evidence type="ECO:0000256" key="1">
    <source>
        <dbReference type="ARBA" id="ARBA00008354"/>
    </source>
</evidence>
<feature type="domain" description="Zinc finger ZPR1-type" evidence="5">
    <location>
        <begin position="32"/>
        <end position="208"/>
    </location>
</feature>
<protein>
    <submittedName>
        <fullName evidence="6">Zinc finger protein</fullName>
    </submittedName>
</protein>
<accession>A0A1Z5JAL4</accession>
<keyword evidence="7" id="KW-1185">Reference proteome</keyword>
<gene>
    <name evidence="6" type="ORF">FisN_21Lh015</name>
</gene>
<dbReference type="Proteomes" id="UP000198406">
    <property type="component" value="Unassembled WGS sequence"/>
</dbReference>
<dbReference type="InParanoid" id="A0A1Z5JAL4"/>
<evidence type="ECO:0000256" key="3">
    <source>
        <dbReference type="ARBA" id="ARBA00022771"/>
    </source>
</evidence>
<dbReference type="InterPro" id="IPR040141">
    <property type="entry name" value="ZPR1"/>
</dbReference>
<keyword evidence="3" id="KW-0863">Zinc-finger</keyword>
<dbReference type="Gene3D" id="2.60.120.1040">
    <property type="entry name" value="ZPR1, A/B domain"/>
    <property type="match status" value="2"/>
</dbReference>
<evidence type="ECO:0000259" key="5">
    <source>
        <dbReference type="SMART" id="SM00709"/>
    </source>
</evidence>
<dbReference type="GO" id="GO:0008270">
    <property type="term" value="F:zinc ion binding"/>
    <property type="evidence" value="ECO:0007669"/>
    <property type="project" value="UniProtKB-KW"/>
</dbReference>
<dbReference type="PANTHER" id="PTHR10876">
    <property type="entry name" value="ZINC FINGER PROTEIN ZPR1"/>
    <property type="match status" value="1"/>
</dbReference>
<dbReference type="GO" id="GO:0005634">
    <property type="term" value="C:nucleus"/>
    <property type="evidence" value="ECO:0007669"/>
    <property type="project" value="TreeGrafter"/>
</dbReference>
<evidence type="ECO:0000256" key="4">
    <source>
        <dbReference type="ARBA" id="ARBA00022833"/>
    </source>
</evidence>
<dbReference type="PANTHER" id="PTHR10876:SF0">
    <property type="entry name" value="ZINC FINGER PROTEIN ZPR1"/>
    <property type="match status" value="1"/>
</dbReference>
<dbReference type="InterPro" id="IPR042452">
    <property type="entry name" value="ZPR1_Znf1/2"/>
</dbReference>
<dbReference type="SMART" id="SM00709">
    <property type="entry name" value="Zpr1"/>
    <property type="match status" value="2"/>
</dbReference>
<dbReference type="FunFam" id="2.60.120.1040:FF:000006">
    <property type="entry name" value="Zinc finger protein zpr1"/>
    <property type="match status" value="1"/>
</dbReference>
<dbReference type="AlphaFoldDB" id="A0A1Z5JAL4"/>
<comment type="caution">
    <text evidence="6">The sequence shown here is derived from an EMBL/GenBank/DDBJ whole genome shotgun (WGS) entry which is preliminary data.</text>
</comment>
<name>A0A1Z5JAL4_FISSO</name>
<keyword evidence="2" id="KW-0479">Metal-binding</keyword>
<comment type="similarity">
    <text evidence="1">Belongs to the ZPR1 family.</text>
</comment>
<dbReference type="InterPro" id="IPR042451">
    <property type="entry name" value="ZPR1_A/B_dom"/>
</dbReference>
<dbReference type="NCBIfam" id="TIGR00310">
    <property type="entry name" value="ZPR1_znf"/>
    <property type="match status" value="2"/>
</dbReference>
<dbReference type="OrthoDB" id="308464at2759"/>
<evidence type="ECO:0000313" key="6">
    <source>
        <dbReference type="EMBL" id="GAX11043.1"/>
    </source>
</evidence>
<evidence type="ECO:0000313" key="7">
    <source>
        <dbReference type="Proteomes" id="UP000198406"/>
    </source>
</evidence>
<dbReference type="Pfam" id="PF03367">
    <property type="entry name" value="Zn_ribbon_ZPR1"/>
    <property type="match status" value="2"/>
</dbReference>
<proteinExistence type="inferred from homology"/>
<dbReference type="Gene3D" id="2.20.25.420">
    <property type="entry name" value="ZPR1, zinc finger domain"/>
    <property type="match status" value="2"/>
</dbReference>
<organism evidence="6 7">
    <name type="scientific">Fistulifera solaris</name>
    <name type="common">Oleaginous diatom</name>
    <dbReference type="NCBI Taxonomy" id="1519565"/>
    <lineage>
        <taxon>Eukaryota</taxon>
        <taxon>Sar</taxon>
        <taxon>Stramenopiles</taxon>
        <taxon>Ochrophyta</taxon>
        <taxon>Bacillariophyta</taxon>
        <taxon>Bacillariophyceae</taxon>
        <taxon>Bacillariophycidae</taxon>
        <taxon>Naviculales</taxon>
        <taxon>Naviculaceae</taxon>
        <taxon>Fistulifera</taxon>
    </lineage>
</organism>
<dbReference type="EMBL" id="BDSP01000033">
    <property type="protein sequence ID" value="GAX11043.1"/>
    <property type="molecule type" value="Genomic_DNA"/>
</dbReference>
<feature type="domain" description="Zinc finger ZPR1-type" evidence="5">
    <location>
        <begin position="282"/>
        <end position="454"/>
    </location>
</feature>
<dbReference type="InterPro" id="IPR056180">
    <property type="entry name" value="ZPR1_jr_dom"/>
</dbReference>